<proteinExistence type="predicted"/>
<dbReference type="Proteomes" id="UP000652761">
    <property type="component" value="Unassembled WGS sequence"/>
</dbReference>
<sequence>MLEVLSFKRALLGEEVRLLLISTHLFSLSFNVGLKNTSTQPPVRIRVCGSHEDETLGVKCGDRFPVWALAKRASTEEGEEDDRR</sequence>
<reference evidence="1" key="1">
    <citation type="submission" date="2017-07" db="EMBL/GenBank/DDBJ databases">
        <title>Taro Niue Genome Assembly and Annotation.</title>
        <authorList>
            <person name="Atibalentja N."/>
            <person name="Keating K."/>
            <person name="Fields C.J."/>
        </authorList>
    </citation>
    <scope>NUCLEOTIDE SEQUENCE</scope>
    <source>
        <strain evidence="1">Niue_2</strain>
        <tissue evidence="1">Leaf</tissue>
    </source>
</reference>
<protein>
    <submittedName>
        <fullName evidence="1">Uncharacterized protein</fullName>
    </submittedName>
</protein>
<accession>A0A843WAT9</accession>
<dbReference type="EMBL" id="NMUH01002655">
    <property type="protein sequence ID" value="MQM01304.1"/>
    <property type="molecule type" value="Genomic_DNA"/>
</dbReference>
<gene>
    <name evidence="1" type="ORF">Taro_034051</name>
</gene>
<comment type="caution">
    <text evidence="1">The sequence shown here is derived from an EMBL/GenBank/DDBJ whole genome shotgun (WGS) entry which is preliminary data.</text>
</comment>
<evidence type="ECO:0000313" key="2">
    <source>
        <dbReference type="Proteomes" id="UP000652761"/>
    </source>
</evidence>
<keyword evidence="2" id="KW-1185">Reference proteome</keyword>
<name>A0A843WAT9_COLES</name>
<organism evidence="1 2">
    <name type="scientific">Colocasia esculenta</name>
    <name type="common">Wild taro</name>
    <name type="synonym">Arum esculentum</name>
    <dbReference type="NCBI Taxonomy" id="4460"/>
    <lineage>
        <taxon>Eukaryota</taxon>
        <taxon>Viridiplantae</taxon>
        <taxon>Streptophyta</taxon>
        <taxon>Embryophyta</taxon>
        <taxon>Tracheophyta</taxon>
        <taxon>Spermatophyta</taxon>
        <taxon>Magnoliopsida</taxon>
        <taxon>Liliopsida</taxon>
        <taxon>Araceae</taxon>
        <taxon>Aroideae</taxon>
        <taxon>Colocasieae</taxon>
        <taxon>Colocasia</taxon>
    </lineage>
</organism>
<dbReference type="AlphaFoldDB" id="A0A843WAT9"/>
<evidence type="ECO:0000313" key="1">
    <source>
        <dbReference type="EMBL" id="MQM01304.1"/>
    </source>
</evidence>